<evidence type="ECO:0000313" key="11">
    <source>
        <dbReference type="Proteomes" id="UP000265515"/>
    </source>
</evidence>
<keyword evidence="11" id="KW-1185">Reference proteome</keyword>
<dbReference type="GO" id="GO:0004672">
    <property type="term" value="F:protein kinase activity"/>
    <property type="evidence" value="ECO:0007669"/>
    <property type="project" value="InterPro"/>
</dbReference>
<dbReference type="InterPro" id="IPR001584">
    <property type="entry name" value="Integrase_cat-core"/>
</dbReference>
<feature type="compositionally biased region" description="Basic and acidic residues" evidence="7">
    <location>
        <begin position="111"/>
        <end position="139"/>
    </location>
</feature>
<dbReference type="OrthoDB" id="6620541at2759"/>
<dbReference type="PROSITE" id="PS00108">
    <property type="entry name" value="PROTEIN_KINASE_ST"/>
    <property type="match status" value="1"/>
</dbReference>
<dbReference type="GO" id="GO:0004519">
    <property type="term" value="F:endonuclease activity"/>
    <property type="evidence" value="ECO:0007669"/>
    <property type="project" value="UniProtKB-KW"/>
</dbReference>
<evidence type="ECO:0000256" key="1">
    <source>
        <dbReference type="ARBA" id="ARBA00022679"/>
    </source>
</evidence>
<dbReference type="InterPro" id="IPR041373">
    <property type="entry name" value="RT_RNaseH"/>
</dbReference>
<dbReference type="InterPro" id="IPR036397">
    <property type="entry name" value="RNaseH_sf"/>
</dbReference>
<dbReference type="GO" id="GO:0016787">
    <property type="term" value="F:hydrolase activity"/>
    <property type="evidence" value="ECO:0007669"/>
    <property type="project" value="UniProtKB-KW"/>
</dbReference>
<feature type="region of interest" description="Disordered" evidence="7">
    <location>
        <begin position="111"/>
        <end position="158"/>
    </location>
</feature>
<dbReference type="InterPro" id="IPR008271">
    <property type="entry name" value="Ser/Thr_kinase_AS"/>
</dbReference>
<dbReference type="SUPFAM" id="SSF63829">
    <property type="entry name" value="Calcium-dependent phosphotriesterase"/>
    <property type="match status" value="1"/>
</dbReference>
<evidence type="ECO:0000256" key="7">
    <source>
        <dbReference type="SAM" id="MobiDB-lite"/>
    </source>
</evidence>
<dbReference type="Proteomes" id="UP000265515">
    <property type="component" value="Unassembled WGS sequence"/>
</dbReference>
<dbReference type="Pfam" id="PF17921">
    <property type="entry name" value="Integrase_H2C2"/>
    <property type="match status" value="1"/>
</dbReference>
<comment type="caution">
    <text evidence="10">The sequence shown here is derived from an EMBL/GenBank/DDBJ whole genome shotgun (WGS) entry which is preliminary data.</text>
</comment>
<accession>A0A388LZB0</accession>
<organism evidence="10 11">
    <name type="scientific">Chara braunii</name>
    <name type="common">Braun's stonewort</name>
    <dbReference type="NCBI Taxonomy" id="69332"/>
    <lineage>
        <taxon>Eukaryota</taxon>
        <taxon>Viridiplantae</taxon>
        <taxon>Streptophyta</taxon>
        <taxon>Charophyceae</taxon>
        <taxon>Charales</taxon>
        <taxon>Characeae</taxon>
        <taxon>Chara</taxon>
    </lineage>
</organism>
<keyword evidence="5" id="KW-0378">Hydrolase</keyword>
<proteinExistence type="predicted"/>
<feature type="compositionally biased region" description="Polar residues" evidence="7">
    <location>
        <begin position="2089"/>
        <end position="2100"/>
    </location>
</feature>
<dbReference type="Pfam" id="PF17917">
    <property type="entry name" value="RT_RNaseH"/>
    <property type="match status" value="1"/>
</dbReference>
<evidence type="ECO:0000313" key="10">
    <source>
        <dbReference type="EMBL" id="GBG87605.1"/>
    </source>
</evidence>
<feature type="region of interest" description="Disordered" evidence="7">
    <location>
        <begin position="2087"/>
        <end position="2106"/>
    </location>
</feature>
<dbReference type="InterPro" id="IPR000719">
    <property type="entry name" value="Prot_kinase_dom"/>
</dbReference>
<dbReference type="InterPro" id="IPR011009">
    <property type="entry name" value="Kinase-like_dom_sf"/>
</dbReference>
<dbReference type="GO" id="GO:0003964">
    <property type="term" value="F:RNA-directed DNA polymerase activity"/>
    <property type="evidence" value="ECO:0007669"/>
    <property type="project" value="UniProtKB-KW"/>
</dbReference>
<dbReference type="InterPro" id="IPR011042">
    <property type="entry name" value="6-blade_b-propeller_TolB-like"/>
</dbReference>
<dbReference type="SUPFAM" id="SSF53098">
    <property type="entry name" value="Ribonuclease H-like"/>
    <property type="match status" value="1"/>
</dbReference>
<reference evidence="10 11" key="1">
    <citation type="journal article" date="2018" name="Cell">
        <title>The Chara Genome: Secondary Complexity and Implications for Plant Terrestrialization.</title>
        <authorList>
            <person name="Nishiyama T."/>
            <person name="Sakayama H."/>
            <person name="Vries J.D."/>
            <person name="Buschmann H."/>
            <person name="Saint-Marcoux D."/>
            <person name="Ullrich K.K."/>
            <person name="Haas F.B."/>
            <person name="Vanderstraeten L."/>
            <person name="Becker D."/>
            <person name="Lang D."/>
            <person name="Vosolsobe S."/>
            <person name="Rombauts S."/>
            <person name="Wilhelmsson P.K.I."/>
            <person name="Janitza P."/>
            <person name="Kern R."/>
            <person name="Heyl A."/>
            <person name="Rumpler F."/>
            <person name="Villalobos L.I.A.C."/>
            <person name="Clay J.M."/>
            <person name="Skokan R."/>
            <person name="Toyoda A."/>
            <person name="Suzuki Y."/>
            <person name="Kagoshima H."/>
            <person name="Schijlen E."/>
            <person name="Tajeshwar N."/>
            <person name="Catarino B."/>
            <person name="Hetherington A.J."/>
            <person name="Saltykova A."/>
            <person name="Bonnot C."/>
            <person name="Breuninger H."/>
            <person name="Symeonidi A."/>
            <person name="Radhakrishnan G.V."/>
            <person name="Van Nieuwerburgh F."/>
            <person name="Deforce D."/>
            <person name="Chang C."/>
            <person name="Karol K.G."/>
            <person name="Hedrich R."/>
            <person name="Ulvskov P."/>
            <person name="Glockner G."/>
            <person name="Delwiche C.F."/>
            <person name="Petrasek J."/>
            <person name="Van de Peer Y."/>
            <person name="Friml J."/>
            <person name="Beilby M."/>
            <person name="Dolan L."/>
            <person name="Kohara Y."/>
            <person name="Sugano S."/>
            <person name="Fujiyama A."/>
            <person name="Delaux P.-M."/>
            <person name="Quint M."/>
            <person name="TheiBen G."/>
            <person name="Hagemann M."/>
            <person name="Harholt J."/>
            <person name="Dunand C."/>
            <person name="Zachgo S."/>
            <person name="Langdale J."/>
            <person name="Maumus F."/>
            <person name="Straeten D.V.D."/>
            <person name="Gould S.B."/>
            <person name="Rensing S.A."/>
        </authorList>
    </citation>
    <scope>NUCLEOTIDE SEQUENCE [LARGE SCALE GENOMIC DNA]</scope>
    <source>
        <strain evidence="10 11">S276</strain>
    </source>
</reference>
<keyword evidence="4" id="KW-0255">Endonuclease</keyword>
<dbReference type="InterPro" id="IPR001245">
    <property type="entry name" value="Ser-Thr/Tyr_kinase_cat_dom"/>
</dbReference>
<dbReference type="GO" id="GO:0003676">
    <property type="term" value="F:nucleic acid binding"/>
    <property type="evidence" value="ECO:0007669"/>
    <property type="project" value="InterPro"/>
</dbReference>
<protein>
    <recommendedName>
        <fullName evidence="12">Integrase catalytic domain-containing protein</fullName>
    </recommendedName>
</protein>
<evidence type="ECO:0000259" key="8">
    <source>
        <dbReference type="PROSITE" id="PS50011"/>
    </source>
</evidence>
<evidence type="ECO:0000256" key="6">
    <source>
        <dbReference type="ARBA" id="ARBA00022918"/>
    </source>
</evidence>
<dbReference type="PROSITE" id="PS50994">
    <property type="entry name" value="INTEGRASE"/>
    <property type="match status" value="1"/>
</dbReference>
<dbReference type="Gene3D" id="1.10.340.70">
    <property type="match status" value="1"/>
</dbReference>
<feature type="region of interest" description="Disordered" evidence="7">
    <location>
        <begin position="1"/>
        <end position="51"/>
    </location>
</feature>
<dbReference type="SMART" id="SM00220">
    <property type="entry name" value="S_TKc"/>
    <property type="match status" value="1"/>
</dbReference>
<dbReference type="GO" id="GO:0015074">
    <property type="term" value="P:DNA integration"/>
    <property type="evidence" value="ECO:0007669"/>
    <property type="project" value="InterPro"/>
</dbReference>
<feature type="region of interest" description="Disordered" evidence="7">
    <location>
        <begin position="1414"/>
        <end position="1442"/>
    </location>
</feature>
<dbReference type="InterPro" id="IPR000477">
    <property type="entry name" value="RT_dom"/>
</dbReference>
<dbReference type="Gene3D" id="1.10.510.10">
    <property type="entry name" value="Transferase(Phosphotransferase) domain 1"/>
    <property type="match status" value="1"/>
</dbReference>
<dbReference type="SUPFAM" id="SSF56672">
    <property type="entry name" value="DNA/RNA polymerases"/>
    <property type="match status" value="1"/>
</dbReference>
<dbReference type="PROSITE" id="PS50011">
    <property type="entry name" value="PROTEIN_KINASE_DOM"/>
    <property type="match status" value="1"/>
</dbReference>
<dbReference type="Gramene" id="GBG87605">
    <property type="protein sequence ID" value="GBG87605"/>
    <property type="gene ID" value="CBR_g45757"/>
</dbReference>
<dbReference type="GO" id="GO:0005524">
    <property type="term" value="F:ATP binding"/>
    <property type="evidence" value="ECO:0007669"/>
    <property type="project" value="InterPro"/>
</dbReference>
<evidence type="ECO:0000256" key="3">
    <source>
        <dbReference type="ARBA" id="ARBA00022722"/>
    </source>
</evidence>
<evidence type="ECO:0000256" key="4">
    <source>
        <dbReference type="ARBA" id="ARBA00022759"/>
    </source>
</evidence>
<evidence type="ECO:0000256" key="5">
    <source>
        <dbReference type="ARBA" id="ARBA00022801"/>
    </source>
</evidence>
<dbReference type="PANTHER" id="PTHR37984">
    <property type="entry name" value="PROTEIN CBG26694"/>
    <property type="match status" value="1"/>
</dbReference>
<dbReference type="PANTHER" id="PTHR37984:SF5">
    <property type="entry name" value="PROTEIN NYNRIN-LIKE"/>
    <property type="match status" value="1"/>
</dbReference>
<dbReference type="InterPro" id="IPR043128">
    <property type="entry name" value="Rev_trsase/Diguanyl_cyclase"/>
</dbReference>
<dbReference type="Gene3D" id="2.120.10.30">
    <property type="entry name" value="TolB, C-terminal domain"/>
    <property type="match status" value="1"/>
</dbReference>
<dbReference type="Gene3D" id="3.30.420.10">
    <property type="entry name" value="Ribonuclease H-like superfamily/Ribonuclease H"/>
    <property type="match status" value="1"/>
</dbReference>
<dbReference type="Gene3D" id="3.30.200.20">
    <property type="entry name" value="Phosphorylase Kinase, domain 1"/>
    <property type="match status" value="1"/>
</dbReference>
<dbReference type="InterPro" id="IPR050951">
    <property type="entry name" value="Retrovirus_Pol_polyprotein"/>
</dbReference>
<dbReference type="Gene3D" id="3.10.10.10">
    <property type="entry name" value="HIV Type 1 Reverse Transcriptase, subunit A, domain 1"/>
    <property type="match status" value="1"/>
</dbReference>
<dbReference type="EMBL" id="BFEA01000622">
    <property type="protein sequence ID" value="GBG87605.1"/>
    <property type="molecule type" value="Genomic_DNA"/>
</dbReference>
<gene>
    <name evidence="10" type="ORF">CBR_g45757</name>
</gene>
<dbReference type="InterPro" id="IPR043502">
    <property type="entry name" value="DNA/RNA_pol_sf"/>
</dbReference>
<dbReference type="Gene3D" id="3.30.70.270">
    <property type="match status" value="2"/>
</dbReference>
<dbReference type="Pfam" id="PF07714">
    <property type="entry name" value="PK_Tyr_Ser-Thr"/>
    <property type="match status" value="1"/>
</dbReference>
<keyword evidence="1" id="KW-0808">Transferase</keyword>
<name>A0A388LZB0_CHABU</name>
<sequence>MDAEARLEEAREFPRDRQGYRPLRREEEECQDRRDLREGRSAEGGGRPRRWVERVPEAVTGERQALVGLRTGAEMRMPAREGAIEGSRGLPIESQWMDLLDARMGETLEFPRDRVGYRPPRREEEGGPSRRGLRDERPTEAGSRPRRWAEREADAAWAPGEMTSRSQGVEAWRSFRGQGHARWETDWPDGRGRYEEDPWEPWGRVEEPDPSWYKPYDPTINGAMKGPYFRRYDDRRVPYYDVNLGLEALFFDGRDVTGFVEKWESYAYRKRFSEREWIDSFIQHEDPELDPAIRAIYPSDGRWRTFRASLLQTFACDDLIPTVEGLRRITRGERESLVAFTRRFKRLSQALVDRGMLSEVDRKETEGQRITADRLAKMDIGDGNLTEKEKEFIAMTLRGCDKAIAFDDSERGRIDPRYAKPARIHTVPHVPWKDRPQWKYAQKEKEEIVAFIKEKIKTFVAEPCESAYSNKWFFLRKGGSNKLRWIQNLQRTNAVTIRDVGSIPEADLLAEGSTGRSIYSICDLFSGYDEIPLDYRDRHMTAMHTPLGLVQMMVVPMGWTNGVAVFQRAMIAVLKEFIPEKVEVFLIDFPIKGPVERDETEVFPGVKKFVADHMSDVRNVLEKLDDANLTVSGTKSRWGVSSIKISGFICDKDGRRPDPGKLVKLMTWLLPLKSITEVRQFLGVVGYWRIFIKSYGEKAEAHRRLLRKSEGWVWEEAQEAAMEVLKGEFCEGGEVLGVSFFEDEESRPFIVSTDVGPHSMGGLLSQKDGEGKERPLRFESRTLNPAERNYSQFRKEVLGVLHCLKAFRHYLYGRRFLLRVDPTTVASVLQKDFSLTDPTIARWMIHIRLYDYRVERISGTKNQVADGLSWLPIREEDLPRLKEEEVTMAKEEMMKVAANRAQIAQNSRGEEGEPRIFLANLYDGKYRNIGLYLAGREAGTERNRQEALGYCLRGGHLFKRPTKFAIPMRVLCDPEERKAVIEELHDGVVGGHRGVKGTFDKVRRLYWWDGQYTEVEKYCSTCEACQKRATVRYKEPLVPSLPTVPGEKIHVDLVTMPKGVGGLRYIINARDDLTGFVEAKAIKKKTAEEVSDFLLEYIAWYGCVGKIVMDRGAKFLSQKVKVLLEKAGIRAAYTTAYHPQSNAPVERGHQTLVDALAKWCKGRAEQWPRYLRYAVWADNITVKSSTGYPPYTLWFGRHCPLPIEFHIDTWTSVSWKTHMSRDELLEARIQQIGENLETGVTAASENVERERVKGKDRWDRNLRVRKAPIGVNDLVLMYDSSLEKTWSRKLANRWMGPYKVLKRLDGGAYMLAELDGSRLRDPIAGARLKIFRSRGTFGEESGLKGKEAIDTEELAALNKIVQKVEHHQFEFEGIWNTFLQRSAQEVDQHMQAYVDKLDEQISKTLTPAVIEKLVRSDGGGGGDGDGDRDKKKKGMQQEDAGELKKIKMTPKLTRWAAEIDQYDFELKSVKVVVGLCSEEEVLEMVSGDERRRKMGLVSLGGVFSLGRSMLLLVILLSAGSWEIHCARAIGEDTYGGERGQTRQRKLQEQPSSLRITNGNLLKNLGNVLSSRSDRAANVYYRILAIVVLRDEETIYYSEKLMTPSVASPSFFTTLVKKAEPIGPGNSGYNITYVAGPWTKDAKLGPDASFRSSFSASNAVNGSDVRGLLMLNDTAIVVSDMENNALWTLDVISGRGVNLVKNIMLPIQMVMHPRQDALFVSTNSLILKVTLSTTWRQSAVLAGTEEVGYVDSMEKDFVRFQDPMIGPQAISRDGSKLYVADYWNNVVRRVDTVTGATETIAGAPQMSQGPPRLPSPEGGFNRSRSLALDSEGCNLFVSERDRGRIHWLRFDRPSGKVIAIETVATLLKPDGSAEAIMSLYLTDSNRYLYAGTGDGQILKLEVTTSVLQCASTTRLSPKVVIAVSMCGWGRWRKTVGTSYWTRLQLRSVLAGYPSPPTHPVTGLSAIFGTDAEWMAANYISVFSWPVIDKALREGCCLAGKSGGYGDVYRCSLMVGKTMMDVAIKVMRGELDAVKHRQFLAEVNTLSHVRHKNLCKLLGYCVEENRCILVYPFVSGGSLHDRLHRTKPMELQQQSRESSAVPGSNDDGWEPLDWTERLVIARQLATCFRYLHHELEQPIIYRDIKSQNVLLEGKGKHLKAYVADFGLAKLGNVRHPDNSISSGTTTVATLMQAGTPGYMAPEYAYDAKLTLSSDVFSFGVVLLELLTAKRAILKLGKDDTILLFSWVRQNPLVSTLDPHLQVSVMPEEQPAVVDLLNPALQCTDERISRRPSMADIARAIEAISARSAHR</sequence>
<feature type="domain" description="Protein kinase" evidence="8">
    <location>
        <begin position="1992"/>
        <end position="2308"/>
    </location>
</feature>
<dbReference type="InterPro" id="IPR012337">
    <property type="entry name" value="RNaseH-like_sf"/>
</dbReference>
<dbReference type="CDD" id="cd01647">
    <property type="entry name" value="RT_LTR"/>
    <property type="match status" value="1"/>
</dbReference>
<dbReference type="CDD" id="cd09274">
    <property type="entry name" value="RNase_HI_RT_Ty3"/>
    <property type="match status" value="1"/>
</dbReference>
<feature type="compositionally biased region" description="Basic and acidic residues" evidence="7">
    <location>
        <begin position="1"/>
        <end position="41"/>
    </location>
</feature>
<evidence type="ECO:0008006" key="12">
    <source>
        <dbReference type="Google" id="ProtNLM"/>
    </source>
</evidence>
<dbReference type="Pfam" id="PF00665">
    <property type="entry name" value="rve"/>
    <property type="match status" value="1"/>
</dbReference>
<dbReference type="Pfam" id="PF00078">
    <property type="entry name" value="RVT_1"/>
    <property type="match status" value="1"/>
</dbReference>
<evidence type="ECO:0000259" key="9">
    <source>
        <dbReference type="PROSITE" id="PS50994"/>
    </source>
</evidence>
<dbReference type="InterPro" id="IPR041588">
    <property type="entry name" value="Integrase_H2C2"/>
</dbReference>
<keyword evidence="2" id="KW-0548">Nucleotidyltransferase</keyword>
<feature type="domain" description="Integrase catalytic" evidence="9">
    <location>
        <begin position="1041"/>
        <end position="1198"/>
    </location>
</feature>
<keyword evidence="6" id="KW-0695">RNA-directed DNA polymerase</keyword>
<keyword evidence="3" id="KW-0540">Nuclease</keyword>
<dbReference type="FunFam" id="3.10.20.370:FF:000001">
    <property type="entry name" value="Retrovirus-related Pol polyprotein from transposon 17.6-like protein"/>
    <property type="match status" value="1"/>
</dbReference>
<evidence type="ECO:0000256" key="2">
    <source>
        <dbReference type="ARBA" id="ARBA00022695"/>
    </source>
</evidence>
<dbReference type="SUPFAM" id="SSF56112">
    <property type="entry name" value="Protein kinase-like (PK-like)"/>
    <property type="match status" value="1"/>
</dbReference>